<accession>A0A0P1BAI3</accession>
<dbReference type="EMBL" id="CCYA01000181">
    <property type="protein sequence ID" value="CEH12647.1"/>
    <property type="molecule type" value="Genomic_DNA"/>
</dbReference>
<protein>
    <submittedName>
        <fullName evidence="3">Uncharacterized protein</fullName>
    </submittedName>
</protein>
<keyword evidence="2" id="KW-0732">Signal</keyword>
<feature type="signal peptide" evidence="2">
    <location>
        <begin position="1"/>
        <end position="17"/>
    </location>
</feature>
<evidence type="ECO:0000256" key="2">
    <source>
        <dbReference type="SAM" id="SignalP"/>
    </source>
</evidence>
<reference evidence="4" key="1">
    <citation type="submission" date="2014-09" db="EMBL/GenBank/DDBJ databases">
        <authorList>
            <person name="Sharma Rahul"/>
            <person name="Thines Marco"/>
        </authorList>
    </citation>
    <scope>NUCLEOTIDE SEQUENCE [LARGE SCALE GENOMIC DNA]</scope>
</reference>
<organism evidence="3 4">
    <name type="scientific">Ceraceosorus bombacis</name>
    <dbReference type="NCBI Taxonomy" id="401625"/>
    <lineage>
        <taxon>Eukaryota</taxon>
        <taxon>Fungi</taxon>
        <taxon>Dikarya</taxon>
        <taxon>Basidiomycota</taxon>
        <taxon>Ustilaginomycotina</taxon>
        <taxon>Exobasidiomycetes</taxon>
        <taxon>Ceraceosorales</taxon>
        <taxon>Ceraceosoraceae</taxon>
        <taxon>Ceraceosorus</taxon>
    </lineage>
</organism>
<feature type="compositionally biased region" description="Basic and acidic residues" evidence="1">
    <location>
        <begin position="95"/>
        <end position="104"/>
    </location>
</feature>
<sequence length="221" mass="24377">MSNFQLRILCMSALVYATHISCTSARGKDVTSVVLAKQSPAPQENVGAPWLRVSRIYARFQRPVQSDTSEGAVSTLSDDHDSGSSRSGRNANTVDVHRPAHSDASESASGTVIDDHRRVRSPSPRGRASEAPVLLGTWPPVRLSNSAHDTLGSHHERQTFLDIAADWARADPHIRALDIHHVGDRQSDGYRTVHMTVHNGTIFNNRNNRISVEMLHLPRLM</sequence>
<dbReference type="AlphaFoldDB" id="A0A0P1BAI3"/>
<keyword evidence="4" id="KW-1185">Reference proteome</keyword>
<dbReference type="Proteomes" id="UP000054845">
    <property type="component" value="Unassembled WGS sequence"/>
</dbReference>
<name>A0A0P1BAI3_9BASI</name>
<proteinExistence type="predicted"/>
<evidence type="ECO:0000313" key="3">
    <source>
        <dbReference type="EMBL" id="CEH12647.1"/>
    </source>
</evidence>
<evidence type="ECO:0000313" key="4">
    <source>
        <dbReference type="Proteomes" id="UP000054845"/>
    </source>
</evidence>
<feature type="region of interest" description="Disordered" evidence="1">
    <location>
        <begin position="67"/>
        <end position="131"/>
    </location>
</feature>
<feature type="chain" id="PRO_5006059318" evidence="2">
    <location>
        <begin position="18"/>
        <end position="221"/>
    </location>
</feature>
<evidence type="ECO:0000256" key="1">
    <source>
        <dbReference type="SAM" id="MobiDB-lite"/>
    </source>
</evidence>
<feature type="compositionally biased region" description="Polar residues" evidence="1">
    <location>
        <begin position="67"/>
        <end position="76"/>
    </location>
</feature>